<organism evidence="4 5">
    <name type="scientific">Paraflavisolibacter caeni</name>
    <dbReference type="NCBI Taxonomy" id="2982496"/>
    <lineage>
        <taxon>Bacteria</taxon>
        <taxon>Pseudomonadati</taxon>
        <taxon>Bacteroidota</taxon>
        <taxon>Chitinophagia</taxon>
        <taxon>Chitinophagales</taxon>
        <taxon>Chitinophagaceae</taxon>
        <taxon>Paraflavisolibacter</taxon>
    </lineage>
</organism>
<evidence type="ECO:0000256" key="1">
    <source>
        <dbReference type="ARBA" id="ARBA00022516"/>
    </source>
</evidence>
<gene>
    <name evidence="4" type="ORF">OCK74_21245</name>
</gene>
<accession>A0A9X3B952</accession>
<keyword evidence="3" id="KW-0443">Lipid metabolism</keyword>
<name>A0A9X3B952_9BACT</name>
<evidence type="ECO:0000256" key="2">
    <source>
        <dbReference type="ARBA" id="ARBA00022801"/>
    </source>
</evidence>
<reference evidence="4" key="2">
    <citation type="submission" date="2023-04" db="EMBL/GenBank/DDBJ databases">
        <title>Paracnuella aquatica gen. nov., sp. nov., a member of the family Chitinophagaceae isolated from a hot spring.</title>
        <authorList>
            <person name="Wang C."/>
        </authorList>
    </citation>
    <scope>NUCLEOTIDE SEQUENCE</scope>
    <source>
        <strain evidence="4">LB-8</strain>
    </source>
</reference>
<evidence type="ECO:0000313" key="4">
    <source>
        <dbReference type="EMBL" id="MCU7551660.1"/>
    </source>
</evidence>
<dbReference type="InterPro" id="IPR007431">
    <property type="entry name" value="ACP_PD"/>
</dbReference>
<dbReference type="PANTHER" id="PTHR38764:SF1">
    <property type="entry name" value="ACYL CARRIER PROTEIN PHOSPHODIESTERASE"/>
    <property type="match status" value="1"/>
</dbReference>
<dbReference type="AlphaFoldDB" id="A0A9X3B952"/>
<protein>
    <submittedName>
        <fullName evidence="4">ACP phosphodiesterase</fullName>
    </submittedName>
</protein>
<dbReference type="GO" id="GO:0008770">
    <property type="term" value="F:[acyl-carrier-protein] phosphodiesterase activity"/>
    <property type="evidence" value="ECO:0007669"/>
    <property type="project" value="InterPro"/>
</dbReference>
<dbReference type="Proteomes" id="UP001155483">
    <property type="component" value="Unassembled WGS sequence"/>
</dbReference>
<reference evidence="4" key="1">
    <citation type="submission" date="2022-09" db="EMBL/GenBank/DDBJ databases">
        <authorList>
            <person name="Yuan C."/>
            <person name="Ke Z."/>
        </authorList>
    </citation>
    <scope>NUCLEOTIDE SEQUENCE</scope>
    <source>
        <strain evidence="4">LB-8</strain>
    </source>
</reference>
<dbReference type="PANTHER" id="PTHR38764">
    <property type="entry name" value="ACYL CARRIER PROTEIN PHOSPHODIESTERASE"/>
    <property type="match status" value="1"/>
</dbReference>
<keyword evidence="2" id="KW-0378">Hydrolase</keyword>
<dbReference type="GO" id="GO:0006633">
    <property type="term" value="P:fatty acid biosynthetic process"/>
    <property type="evidence" value="ECO:0007669"/>
    <property type="project" value="InterPro"/>
</dbReference>
<evidence type="ECO:0000256" key="3">
    <source>
        <dbReference type="ARBA" id="ARBA00023098"/>
    </source>
</evidence>
<keyword evidence="1" id="KW-0444">Lipid biosynthesis</keyword>
<dbReference type="Pfam" id="PF04336">
    <property type="entry name" value="ACP_PD"/>
    <property type="match status" value="1"/>
</dbReference>
<comment type="caution">
    <text evidence="4">The sequence shown here is derived from an EMBL/GenBank/DDBJ whole genome shotgun (WGS) entry which is preliminary data.</text>
</comment>
<proteinExistence type="predicted"/>
<dbReference type="RefSeq" id="WP_279299097.1">
    <property type="nucleotide sequence ID" value="NZ_JAOTIF010000022.1"/>
</dbReference>
<evidence type="ECO:0000313" key="5">
    <source>
        <dbReference type="Proteomes" id="UP001155483"/>
    </source>
</evidence>
<sequence length="196" mass="23220">MNFLAHAYLSFRQKEILAGNMMSDFVKGNAQYDFPESIRKGIILHRKIDEFTDTHVVTQRAKEVFRPHYRLYSAPIVDIIYDHYLANDTQIFPGNTLYQFTQTTYDTLEEFAVYMPLRFAQMFAYMKSENWLWNYRKTGGIEKSLRGLIRRSTFVSDSETACRLFLENYNELQLCYDAFFSDVKLFTKQQLDILNA</sequence>
<keyword evidence="5" id="KW-1185">Reference proteome</keyword>
<dbReference type="EMBL" id="JAOTIF010000022">
    <property type="protein sequence ID" value="MCU7551660.1"/>
    <property type="molecule type" value="Genomic_DNA"/>
</dbReference>